<dbReference type="PANTHER" id="PTHR16950:SF16">
    <property type="entry name" value="ZINC TRANSPORTER ZIP13"/>
    <property type="match status" value="1"/>
</dbReference>
<keyword evidence="3 6" id="KW-1133">Transmembrane helix</keyword>
<dbReference type="GO" id="GO:0006882">
    <property type="term" value="P:intracellular zinc ion homeostasis"/>
    <property type="evidence" value="ECO:0007669"/>
    <property type="project" value="TreeGrafter"/>
</dbReference>
<dbReference type="Proteomes" id="UP001187531">
    <property type="component" value="Unassembled WGS sequence"/>
</dbReference>
<keyword evidence="4 6" id="KW-0472">Membrane</keyword>
<accession>A0AA88LH63</accession>
<evidence type="ECO:0000256" key="5">
    <source>
        <dbReference type="ARBA" id="ARBA00038485"/>
    </source>
</evidence>
<feature type="transmembrane region" description="Helical" evidence="6">
    <location>
        <begin position="74"/>
        <end position="92"/>
    </location>
</feature>
<keyword evidence="8" id="KW-1185">Reference proteome</keyword>
<feature type="transmembrane region" description="Helical" evidence="6">
    <location>
        <begin position="259"/>
        <end position="280"/>
    </location>
</feature>
<feature type="transmembrane region" description="Helical" evidence="6">
    <location>
        <begin position="229"/>
        <end position="247"/>
    </location>
</feature>
<feature type="transmembrane region" description="Helical" evidence="6">
    <location>
        <begin position="44"/>
        <end position="62"/>
    </location>
</feature>
<evidence type="ECO:0008006" key="9">
    <source>
        <dbReference type="Google" id="ProtNLM"/>
    </source>
</evidence>
<evidence type="ECO:0000313" key="8">
    <source>
        <dbReference type="Proteomes" id="UP001187531"/>
    </source>
</evidence>
<dbReference type="EMBL" id="JAVRJZ010000001">
    <property type="protein sequence ID" value="KAK2726779.1"/>
    <property type="molecule type" value="Genomic_DNA"/>
</dbReference>
<dbReference type="Pfam" id="PF02535">
    <property type="entry name" value="Zip"/>
    <property type="match status" value="1"/>
</dbReference>
<protein>
    <recommendedName>
        <fullName evidence="9">Zinc transporter ZIP13</fullName>
    </recommendedName>
</protein>
<proteinExistence type="inferred from homology"/>
<gene>
    <name evidence="7" type="ORF">QYM36_007579</name>
</gene>
<comment type="caution">
    <text evidence="7">The sequence shown here is derived from an EMBL/GenBank/DDBJ whole genome shotgun (WGS) entry which is preliminary data.</text>
</comment>
<evidence type="ECO:0000313" key="7">
    <source>
        <dbReference type="EMBL" id="KAK2726779.1"/>
    </source>
</evidence>
<comment type="subcellular location">
    <subcellularLocation>
        <location evidence="1">Membrane</location>
        <topology evidence="1">Multi-pass membrane protein</topology>
    </subcellularLocation>
</comment>
<keyword evidence="2 6" id="KW-0812">Transmembrane</keyword>
<evidence type="ECO:0000256" key="3">
    <source>
        <dbReference type="ARBA" id="ARBA00022989"/>
    </source>
</evidence>
<comment type="similarity">
    <text evidence="5">Belongs to the ZIP transporter (TC 2.A.5) family. KE4/Catsup subfamily.</text>
</comment>
<dbReference type="GO" id="GO:0005385">
    <property type="term" value="F:zinc ion transmembrane transporter activity"/>
    <property type="evidence" value="ECO:0007669"/>
    <property type="project" value="TreeGrafter"/>
</dbReference>
<evidence type="ECO:0000256" key="6">
    <source>
        <dbReference type="SAM" id="Phobius"/>
    </source>
</evidence>
<evidence type="ECO:0000256" key="1">
    <source>
        <dbReference type="ARBA" id="ARBA00004141"/>
    </source>
</evidence>
<organism evidence="7 8">
    <name type="scientific">Artemia franciscana</name>
    <name type="common">Brine shrimp</name>
    <name type="synonym">Artemia sanfranciscana</name>
    <dbReference type="NCBI Taxonomy" id="6661"/>
    <lineage>
        <taxon>Eukaryota</taxon>
        <taxon>Metazoa</taxon>
        <taxon>Ecdysozoa</taxon>
        <taxon>Arthropoda</taxon>
        <taxon>Crustacea</taxon>
        <taxon>Branchiopoda</taxon>
        <taxon>Anostraca</taxon>
        <taxon>Artemiidae</taxon>
        <taxon>Artemia</taxon>
    </lineage>
</organism>
<dbReference type="AlphaFoldDB" id="A0AA88LH63"/>
<evidence type="ECO:0000256" key="4">
    <source>
        <dbReference type="ARBA" id="ARBA00023136"/>
    </source>
</evidence>
<dbReference type="PANTHER" id="PTHR16950">
    <property type="entry name" value="ZINC TRANSPORTER SLC39A7 HISTIDINE-RICH MEMBRANE PROTEIN KE4"/>
    <property type="match status" value="1"/>
</dbReference>
<name>A0AA88LH63_ARTSF</name>
<evidence type="ECO:0000256" key="2">
    <source>
        <dbReference type="ARBA" id="ARBA00022692"/>
    </source>
</evidence>
<dbReference type="InterPro" id="IPR003689">
    <property type="entry name" value="ZIP"/>
</dbReference>
<reference evidence="7" key="1">
    <citation type="submission" date="2023-07" db="EMBL/GenBank/DDBJ databases">
        <title>Chromosome-level genome assembly of Artemia franciscana.</title>
        <authorList>
            <person name="Jo E."/>
        </authorList>
    </citation>
    <scope>NUCLEOTIDE SEQUENCE</scope>
    <source>
        <tissue evidence="7">Whole body</tissue>
    </source>
</reference>
<dbReference type="GO" id="GO:0016020">
    <property type="term" value="C:membrane"/>
    <property type="evidence" value="ECO:0007669"/>
    <property type="project" value="UniProtKB-SubCell"/>
</dbReference>
<sequence length="281" mass="30381">MAKETITQLNIELLSSPLEGKTVLEGRIKSILDASNNSRKMRRLLSFAVGGLLGDVFLHLLPEAWEKAQYRQNGGYEILFWVLVGLTAFGIIEKMLSSTENMYDSKKIDEDVSVNNNSGEKLAVDSISKKARVAGYLNLVANSIDNFTHGLAVGGSFLVSTRVGCLTTLAILLHEVPHEVADFAILLRSGFTRWEAAQAQFSTALIGLAGSLTALGVDSGDKLGERTAWILPFTAGGFLNIALFNVLPELIETIHPNTLISDVSSFISGLSVMAAVSYFVE</sequence>